<dbReference type="AlphaFoldDB" id="A0A0W8EA50"/>
<name>A0A0W8EA50_9ZZZZ</name>
<comment type="caution">
    <text evidence="1">The sequence shown here is derived from an EMBL/GenBank/DDBJ whole genome shotgun (WGS) entry which is preliminary data.</text>
</comment>
<evidence type="ECO:0008006" key="2">
    <source>
        <dbReference type="Google" id="ProtNLM"/>
    </source>
</evidence>
<dbReference type="EMBL" id="LNQE01001811">
    <property type="protein sequence ID" value="KUG05499.1"/>
    <property type="molecule type" value="Genomic_DNA"/>
</dbReference>
<accession>A0A0W8EA50</accession>
<protein>
    <recommendedName>
        <fullName evidence="2">DNA-binding protein</fullName>
    </recommendedName>
</protein>
<proteinExistence type="predicted"/>
<evidence type="ECO:0000313" key="1">
    <source>
        <dbReference type="EMBL" id="KUG05499.1"/>
    </source>
</evidence>
<organism evidence="1">
    <name type="scientific">hydrocarbon metagenome</name>
    <dbReference type="NCBI Taxonomy" id="938273"/>
    <lineage>
        <taxon>unclassified sequences</taxon>
        <taxon>metagenomes</taxon>
        <taxon>ecological metagenomes</taxon>
    </lineage>
</organism>
<reference evidence="1" key="1">
    <citation type="journal article" date="2015" name="Proc. Natl. Acad. Sci. U.S.A.">
        <title>Networks of energetic and metabolic interactions define dynamics in microbial communities.</title>
        <authorList>
            <person name="Embree M."/>
            <person name="Liu J.K."/>
            <person name="Al-Bassam M.M."/>
            <person name="Zengler K."/>
        </authorList>
    </citation>
    <scope>NUCLEOTIDE SEQUENCE</scope>
</reference>
<gene>
    <name evidence="1" type="ORF">ASZ90_017079</name>
</gene>
<sequence>MRRVQRLYEENRIEGVMRFGRSWMIPKIAEKPIDPRIPCTKKKVK</sequence>